<dbReference type="GO" id="GO:0036297">
    <property type="term" value="P:interstrand cross-link repair"/>
    <property type="evidence" value="ECO:0007669"/>
    <property type="project" value="TreeGrafter"/>
</dbReference>
<keyword evidence="1" id="KW-0540">Nuclease</keyword>
<dbReference type="Proteomes" id="UP000269721">
    <property type="component" value="Unassembled WGS sequence"/>
</dbReference>
<dbReference type="EMBL" id="KZ996219">
    <property type="protein sequence ID" value="RKO89221.1"/>
    <property type="molecule type" value="Genomic_DNA"/>
</dbReference>
<sequence>MEGLADPSFTAPVYCSEVTAAILTRIRRGHKGKNVDKHFQLGTDVEPTYRHLETRLVRPVAMDGGGGGRRCRAVCRDVFEILCGIKRFGSLELRDGTRITVTLLPANHCPGSTMFLIDGPRGAVWYTGDLRAEQWFLDGLLDSPLLQNDAGNGLKKFERIYLGTTFSQEAFVEFPTKEESIDAVLEVVYGEDKNKHVRLCCSILGYELIWKRIATTFRTKIYVSPARYDVYANFSPVPPSRSPGDISDIVHHLTTIPADTRFHACDNFCEVCKSMAEANNLISIKPSTMAWAEDLEDAQKGFRTKHGRATPGKPEDRDYVRRMGKNRVVR</sequence>
<name>A0A4P9W9I3_9FUNG</name>
<dbReference type="GO" id="GO:0006303">
    <property type="term" value="P:double-strand break repair via nonhomologous end joining"/>
    <property type="evidence" value="ECO:0007669"/>
    <property type="project" value="TreeGrafter"/>
</dbReference>
<evidence type="ECO:0000256" key="3">
    <source>
        <dbReference type="ARBA" id="ARBA00022839"/>
    </source>
</evidence>
<dbReference type="GO" id="GO:0035312">
    <property type="term" value="F:5'-3' DNA exonuclease activity"/>
    <property type="evidence" value="ECO:0007669"/>
    <property type="project" value="TreeGrafter"/>
</dbReference>
<protein>
    <recommendedName>
        <fullName evidence="6">Beta-lactamase-like protein</fullName>
    </recommendedName>
</protein>
<evidence type="ECO:0000256" key="1">
    <source>
        <dbReference type="ARBA" id="ARBA00022722"/>
    </source>
</evidence>
<dbReference type="Gene3D" id="3.60.15.10">
    <property type="entry name" value="Ribonuclease Z/Hydroxyacylglutathione hydrolase-like"/>
    <property type="match status" value="1"/>
</dbReference>
<keyword evidence="5" id="KW-1185">Reference proteome</keyword>
<organism evidence="4 5">
    <name type="scientific">Blyttiomyces helicus</name>
    <dbReference type="NCBI Taxonomy" id="388810"/>
    <lineage>
        <taxon>Eukaryota</taxon>
        <taxon>Fungi</taxon>
        <taxon>Fungi incertae sedis</taxon>
        <taxon>Chytridiomycota</taxon>
        <taxon>Chytridiomycota incertae sedis</taxon>
        <taxon>Chytridiomycetes</taxon>
        <taxon>Chytridiomycetes incertae sedis</taxon>
        <taxon>Blyttiomyces</taxon>
    </lineage>
</organism>
<keyword evidence="3" id="KW-0269">Exonuclease</keyword>
<dbReference type="PANTHER" id="PTHR23240">
    <property type="entry name" value="DNA CROSS-LINK REPAIR PROTEIN PSO2/SNM1-RELATED"/>
    <property type="match status" value="1"/>
</dbReference>
<evidence type="ECO:0000256" key="2">
    <source>
        <dbReference type="ARBA" id="ARBA00022801"/>
    </source>
</evidence>
<dbReference type="AlphaFoldDB" id="A0A4P9W9I3"/>
<evidence type="ECO:0000313" key="5">
    <source>
        <dbReference type="Proteomes" id="UP000269721"/>
    </source>
</evidence>
<dbReference type="GO" id="GO:0003684">
    <property type="term" value="F:damaged DNA binding"/>
    <property type="evidence" value="ECO:0007669"/>
    <property type="project" value="TreeGrafter"/>
</dbReference>
<accession>A0A4P9W9I3</accession>
<gene>
    <name evidence="4" type="ORF">BDK51DRAFT_50954</name>
</gene>
<dbReference type="PANTHER" id="PTHR23240:SF8">
    <property type="entry name" value="PROTEIN ARTEMIS"/>
    <property type="match status" value="1"/>
</dbReference>
<dbReference type="OrthoDB" id="2158429at2759"/>
<reference evidence="5" key="1">
    <citation type="journal article" date="2018" name="Nat. Microbiol.">
        <title>Leveraging single-cell genomics to expand the fungal tree of life.</title>
        <authorList>
            <person name="Ahrendt S.R."/>
            <person name="Quandt C.A."/>
            <person name="Ciobanu D."/>
            <person name="Clum A."/>
            <person name="Salamov A."/>
            <person name="Andreopoulos B."/>
            <person name="Cheng J.F."/>
            <person name="Woyke T."/>
            <person name="Pelin A."/>
            <person name="Henrissat B."/>
            <person name="Reynolds N.K."/>
            <person name="Benny G.L."/>
            <person name="Smith M.E."/>
            <person name="James T.Y."/>
            <person name="Grigoriev I.V."/>
        </authorList>
    </citation>
    <scope>NUCLEOTIDE SEQUENCE [LARGE SCALE GENOMIC DNA]</scope>
</reference>
<keyword evidence="2" id="KW-0378">Hydrolase</keyword>
<dbReference type="InterPro" id="IPR036866">
    <property type="entry name" value="RibonucZ/Hydroxyglut_hydro"/>
</dbReference>
<dbReference type="SUPFAM" id="SSF56281">
    <property type="entry name" value="Metallo-hydrolase/oxidoreductase"/>
    <property type="match status" value="1"/>
</dbReference>
<proteinExistence type="predicted"/>
<evidence type="ECO:0008006" key="6">
    <source>
        <dbReference type="Google" id="ProtNLM"/>
    </source>
</evidence>
<evidence type="ECO:0000313" key="4">
    <source>
        <dbReference type="EMBL" id="RKO89221.1"/>
    </source>
</evidence>
<dbReference type="GO" id="GO:0000723">
    <property type="term" value="P:telomere maintenance"/>
    <property type="evidence" value="ECO:0007669"/>
    <property type="project" value="TreeGrafter"/>
</dbReference>